<organism evidence="2 3">
    <name type="scientific">Jaapia argillacea MUCL 33604</name>
    <dbReference type="NCBI Taxonomy" id="933084"/>
    <lineage>
        <taxon>Eukaryota</taxon>
        <taxon>Fungi</taxon>
        <taxon>Dikarya</taxon>
        <taxon>Basidiomycota</taxon>
        <taxon>Agaricomycotina</taxon>
        <taxon>Agaricomycetes</taxon>
        <taxon>Agaricomycetidae</taxon>
        <taxon>Jaapiales</taxon>
        <taxon>Jaapiaceae</taxon>
        <taxon>Jaapia</taxon>
    </lineage>
</organism>
<evidence type="ECO:0000313" key="3">
    <source>
        <dbReference type="Proteomes" id="UP000027265"/>
    </source>
</evidence>
<evidence type="ECO:0000313" key="2">
    <source>
        <dbReference type="EMBL" id="KDQ63438.1"/>
    </source>
</evidence>
<dbReference type="Proteomes" id="UP000027265">
    <property type="component" value="Unassembled WGS sequence"/>
</dbReference>
<evidence type="ECO:0000256" key="1">
    <source>
        <dbReference type="SAM" id="Phobius"/>
    </source>
</evidence>
<proteinExistence type="predicted"/>
<dbReference type="InParanoid" id="A0A067Q8U1"/>
<reference evidence="3" key="1">
    <citation type="journal article" date="2014" name="Proc. Natl. Acad. Sci. U.S.A.">
        <title>Extensive sampling of basidiomycete genomes demonstrates inadequacy of the white-rot/brown-rot paradigm for wood decay fungi.</title>
        <authorList>
            <person name="Riley R."/>
            <person name="Salamov A.A."/>
            <person name="Brown D.W."/>
            <person name="Nagy L.G."/>
            <person name="Floudas D."/>
            <person name="Held B.W."/>
            <person name="Levasseur A."/>
            <person name="Lombard V."/>
            <person name="Morin E."/>
            <person name="Otillar R."/>
            <person name="Lindquist E.A."/>
            <person name="Sun H."/>
            <person name="LaButti K.M."/>
            <person name="Schmutz J."/>
            <person name="Jabbour D."/>
            <person name="Luo H."/>
            <person name="Baker S.E."/>
            <person name="Pisabarro A.G."/>
            <person name="Walton J.D."/>
            <person name="Blanchette R.A."/>
            <person name="Henrissat B."/>
            <person name="Martin F."/>
            <person name="Cullen D."/>
            <person name="Hibbett D.S."/>
            <person name="Grigoriev I.V."/>
        </authorList>
    </citation>
    <scope>NUCLEOTIDE SEQUENCE [LARGE SCALE GENOMIC DNA]</scope>
    <source>
        <strain evidence="3">MUCL 33604</strain>
    </source>
</reference>
<sequence>MSISLSGFMVSVEWVSMFLGISGLLPAGRVREGEWLSDGLSNCLLCPSSSCVLALLFCFNGLYERGLMTNFFTEAMNFMAKDDFFGVGLVSPSTTCSMVLSGLEVLWTPMLNTELMYSLLCAY</sequence>
<accession>A0A067Q8U1</accession>
<dbReference type="AlphaFoldDB" id="A0A067Q8U1"/>
<feature type="transmembrane region" description="Helical" evidence="1">
    <location>
        <begin position="7"/>
        <end position="27"/>
    </location>
</feature>
<keyword evidence="3" id="KW-1185">Reference proteome</keyword>
<feature type="transmembrane region" description="Helical" evidence="1">
    <location>
        <begin position="84"/>
        <end position="107"/>
    </location>
</feature>
<protein>
    <submittedName>
        <fullName evidence="2">Uncharacterized protein</fullName>
    </submittedName>
</protein>
<keyword evidence="1" id="KW-0472">Membrane</keyword>
<keyword evidence="1" id="KW-1133">Transmembrane helix</keyword>
<feature type="transmembrane region" description="Helical" evidence="1">
    <location>
        <begin position="39"/>
        <end position="63"/>
    </location>
</feature>
<dbReference type="EMBL" id="KL197710">
    <property type="protein sequence ID" value="KDQ63438.1"/>
    <property type="molecule type" value="Genomic_DNA"/>
</dbReference>
<keyword evidence="1" id="KW-0812">Transmembrane</keyword>
<gene>
    <name evidence="2" type="ORF">JAAARDRAFT_189015</name>
</gene>
<dbReference type="HOGENOM" id="CLU_2015593_0_0_1"/>
<name>A0A067Q8U1_9AGAM</name>